<dbReference type="EMBL" id="MDZB01000097">
    <property type="protein sequence ID" value="OGX86446.1"/>
    <property type="molecule type" value="Genomic_DNA"/>
</dbReference>
<dbReference type="AlphaFoldDB" id="A0A1G1T6F0"/>
<accession>A0A1G1T6F0</accession>
<protein>
    <submittedName>
        <fullName evidence="1">Uncharacterized protein</fullName>
    </submittedName>
</protein>
<gene>
    <name evidence="1" type="ORF">BEN47_13160</name>
</gene>
<dbReference type="STRING" id="1908237.BEN47_13160"/>
<evidence type="ECO:0000313" key="2">
    <source>
        <dbReference type="Proteomes" id="UP000176294"/>
    </source>
</evidence>
<dbReference type="Proteomes" id="UP000176294">
    <property type="component" value="Unassembled WGS sequence"/>
</dbReference>
<reference evidence="1 2" key="1">
    <citation type="submission" date="2016-08" db="EMBL/GenBank/DDBJ databases">
        <title>Hymenobacter coccineus sp. nov., Hymenobacter lapidarius sp. nov. and Hymenobacter glacialis sp. nov., isolated from Antarctic soil.</title>
        <authorList>
            <person name="Sedlacek I."/>
            <person name="Kralova S."/>
            <person name="Kyrova K."/>
            <person name="Maslanova I."/>
            <person name="Stankova E."/>
            <person name="Vrbovska V."/>
            <person name="Nemec M."/>
            <person name="Bartak M."/>
            <person name="Svec P."/>
            <person name="Busse H.-J."/>
            <person name="Pantucek R."/>
        </authorList>
    </citation>
    <scope>NUCLEOTIDE SEQUENCE [LARGE SCALE GENOMIC DNA]</scope>
    <source>
        <strain evidence="1 2">CCM 8643</strain>
    </source>
</reference>
<organism evidence="1 2">
    <name type="scientific">Hymenobacter lapidarius</name>
    <dbReference type="NCBI Taxonomy" id="1908237"/>
    <lineage>
        <taxon>Bacteria</taxon>
        <taxon>Pseudomonadati</taxon>
        <taxon>Bacteroidota</taxon>
        <taxon>Cytophagia</taxon>
        <taxon>Cytophagales</taxon>
        <taxon>Hymenobacteraceae</taxon>
        <taxon>Hymenobacter</taxon>
    </lineage>
</organism>
<evidence type="ECO:0000313" key="1">
    <source>
        <dbReference type="EMBL" id="OGX86446.1"/>
    </source>
</evidence>
<proteinExistence type="predicted"/>
<sequence length="83" mass="9360">MLQARAYARMWLHLSNRDESIRSQDRHFHFLNSCPVASRLIYAPDLLASLLLYADVLNLPAEAVPRELPALRLPGADTLVFSA</sequence>
<keyword evidence="2" id="KW-1185">Reference proteome</keyword>
<comment type="caution">
    <text evidence="1">The sequence shown here is derived from an EMBL/GenBank/DDBJ whole genome shotgun (WGS) entry which is preliminary data.</text>
</comment>
<name>A0A1G1T6F0_9BACT</name>